<gene>
    <name evidence="1" type="primary">ORF92109</name>
</gene>
<dbReference type="AlphaFoldDB" id="A0A0B7A3X5"/>
<sequence>MDASDVEVYDRTVFRRAVVRASSIQNMPLNEFLNRFLEVYCSSSSHTESSTQI</sequence>
<reference evidence="1" key="1">
    <citation type="submission" date="2014-12" db="EMBL/GenBank/DDBJ databases">
        <title>Insight into the proteome of Arion vulgaris.</title>
        <authorList>
            <person name="Aradska J."/>
            <person name="Bulat T."/>
            <person name="Smidak R."/>
            <person name="Sarate P."/>
            <person name="Gangsoo J."/>
            <person name="Sialana F."/>
            <person name="Bilban M."/>
            <person name="Lubec G."/>
        </authorList>
    </citation>
    <scope>NUCLEOTIDE SEQUENCE</scope>
    <source>
        <tissue evidence="1">Skin</tissue>
    </source>
</reference>
<evidence type="ECO:0000313" key="1">
    <source>
        <dbReference type="EMBL" id="CEK74680.1"/>
    </source>
</evidence>
<proteinExistence type="predicted"/>
<dbReference type="EMBL" id="HACG01027815">
    <property type="protein sequence ID" value="CEK74680.1"/>
    <property type="molecule type" value="Transcribed_RNA"/>
</dbReference>
<accession>A0A0B7A3X5</accession>
<protein>
    <submittedName>
        <fullName evidence="1">Uncharacterized protein</fullName>
    </submittedName>
</protein>
<name>A0A0B7A3X5_9EUPU</name>
<organism evidence="1">
    <name type="scientific">Arion vulgaris</name>
    <dbReference type="NCBI Taxonomy" id="1028688"/>
    <lineage>
        <taxon>Eukaryota</taxon>
        <taxon>Metazoa</taxon>
        <taxon>Spiralia</taxon>
        <taxon>Lophotrochozoa</taxon>
        <taxon>Mollusca</taxon>
        <taxon>Gastropoda</taxon>
        <taxon>Heterobranchia</taxon>
        <taxon>Euthyneura</taxon>
        <taxon>Panpulmonata</taxon>
        <taxon>Eupulmonata</taxon>
        <taxon>Stylommatophora</taxon>
        <taxon>Helicina</taxon>
        <taxon>Arionoidea</taxon>
        <taxon>Arionidae</taxon>
        <taxon>Arion</taxon>
    </lineage>
</organism>